<dbReference type="GO" id="GO:0003676">
    <property type="term" value="F:nucleic acid binding"/>
    <property type="evidence" value="ECO:0007669"/>
    <property type="project" value="InterPro"/>
</dbReference>
<dbReference type="PROSITE" id="PS51194">
    <property type="entry name" value="HELICASE_CTER"/>
    <property type="match status" value="1"/>
</dbReference>
<dbReference type="SUPFAM" id="SSF52540">
    <property type="entry name" value="P-loop containing nucleoside triphosphate hydrolases"/>
    <property type="match status" value="1"/>
</dbReference>
<evidence type="ECO:0000259" key="3">
    <source>
        <dbReference type="PROSITE" id="PS51192"/>
    </source>
</evidence>
<proteinExistence type="predicted"/>
<protein>
    <recommendedName>
        <fullName evidence="6">RNA helicase</fullName>
    </recommendedName>
</protein>
<dbReference type="SMART" id="SM00490">
    <property type="entry name" value="HELICc"/>
    <property type="match status" value="1"/>
</dbReference>
<keyword evidence="1" id="KW-0547">Nucleotide-binding</keyword>
<dbReference type="Pfam" id="PF00270">
    <property type="entry name" value="DEAD"/>
    <property type="match status" value="1"/>
</dbReference>
<dbReference type="InterPro" id="IPR011545">
    <property type="entry name" value="DEAD/DEAH_box_helicase_dom"/>
</dbReference>
<dbReference type="GO" id="GO:0005737">
    <property type="term" value="C:cytoplasm"/>
    <property type="evidence" value="ECO:0007669"/>
    <property type="project" value="TreeGrafter"/>
</dbReference>
<organism evidence="5">
    <name type="scientific">Noctiluca scintillans</name>
    <name type="common">Sea sparkle</name>
    <name type="synonym">Red tide dinoflagellate</name>
    <dbReference type="NCBI Taxonomy" id="2966"/>
    <lineage>
        <taxon>Eukaryota</taxon>
        <taxon>Sar</taxon>
        <taxon>Alveolata</taxon>
        <taxon>Dinophyceae</taxon>
        <taxon>Noctilucales</taxon>
        <taxon>Noctilucaceae</taxon>
        <taxon>Noctiluca</taxon>
    </lineage>
</organism>
<evidence type="ECO:0008006" key="6">
    <source>
        <dbReference type="Google" id="ProtNLM"/>
    </source>
</evidence>
<dbReference type="SUPFAM" id="SSF54768">
    <property type="entry name" value="dsRNA-binding domain-like"/>
    <property type="match status" value="1"/>
</dbReference>
<dbReference type="SMART" id="SM00358">
    <property type="entry name" value="DSRM"/>
    <property type="match status" value="1"/>
</dbReference>
<feature type="domain" description="Helicase C-terminal" evidence="4">
    <location>
        <begin position="317"/>
        <end position="463"/>
    </location>
</feature>
<dbReference type="EMBL" id="HBFQ01033790">
    <property type="protein sequence ID" value="CAD8849460.1"/>
    <property type="molecule type" value="Transcribed_RNA"/>
</dbReference>
<evidence type="ECO:0000256" key="1">
    <source>
        <dbReference type="ARBA" id="ARBA00022741"/>
    </source>
</evidence>
<dbReference type="SMART" id="SM00487">
    <property type="entry name" value="DEXDc"/>
    <property type="match status" value="1"/>
</dbReference>
<accession>A0A7S1AC91</accession>
<evidence type="ECO:0000313" key="5">
    <source>
        <dbReference type="EMBL" id="CAD8849460.1"/>
    </source>
</evidence>
<dbReference type="InterPro" id="IPR051363">
    <property type="entry name" value="RLR_Helicase"/>
</dbReference>
<dbReference type="PANTHER" id="PTHR14074">
    <property type="entry name" value="HELICASE WITH DEATH DOMAIN-RELATED"/>
    <property type="match status" value="1"/>
</dbReference>
<dbReference type="GO" id="GO:0005524">
    <property type="term" value="F:ATP binding"/>
    <property type="evidence" value="ECO:0007669"/>
    <property type="project" value="UniProtKB-KW"/>
</dbReference>
<reference evidence="5" key="1">
    <citation type="submission" date="2021-01" db="EMBL/GenBank/DDBJ databases">
        <authorList>
            <person name="Corre E."/>
            <person name="Pelletier E."/>
            <person name="Niang G."/>
            <person name="Scheremetjew M."/>
            <person name="Finn R."/>
            <person name="Kale V."/>
            <person name="Holt S."/>
            <person name="Cochrane G."/>
            <person name="Meng A."/>
            <person name="Brown T."/>
            <person name="Cohen L."/>
        </authorList>
    </citation>
    <scope>NUCLEOTIDE SEQUENCE</scope>
</reference>
<sequence length="748" mass="83443">MQPRPHQLECLQHVVRENTIINMPTGTGKTLVGVLAIDHFRGRGKVMFLVPTRPLVTQQANYVREHCARPTAVAELQGAQTDHLTAQEWQDLVQNDVLVGTPEVFRRALVDTKFLTLRPFALLIFDECHNATGNSPMASIMRDAVHRYSQPLRILGLTASFVHGSLKDVEKKRRNLEGLLQCRLFCPDVEERPMDFQRVSYMLTVQPEMERVVQNKIEALLQVAERAGVPLNGCGDVVRRGVHVFSELGLSAFIYFLSDCVAPQIQTKIDNLNEVRGCRAAPAHIPQLRQQMRDAAARLSQDGSLTSFPFVTDKAKTLLGLIEQMSPHTRVIIFSEQTVLAHPIAHLLQQHTGRNAGVCTGVGSMTDGQRKTALEEFRSGRAPLLTCTAALEEGLDVKQCEVVVRFSKFQTTKSHVQGSGRARAWNARVFYFDNDPALELNRAALMEKTAKETALSLSTSDLLERRKHRDVLGVHPFHTSCGAEISVFNCVQIVYEYAAKAMGTSFRPEESMLRYTSEVVCEFPLQRRKTLVGVTIPSPSGFFEVEVERVHSWWGQYDLDDVAEASRMRNWDQTDRCLRRFMYVVAVELSKRGLLDQNNQPSVQVLCETRLQCPVWTMRPGSQIGVRYDPQGLTGDWNSRDTVFSSPTDRGEHVRRRIDRPELVPLGAVSGPPNLTTGVADKILDNFKGKLNQVTKDRSSYATVHSGSGFICTVTLPTGRSVTGTAARTKKGAEQDAAEAALRTLGET</sequence>
<dbReference type="AlphaFoldDB" id="A0A7S1AC91"/>
<gene>
    <name evidence="5" type="ORF">NSCI0253_LOCUS23810</name>
</gene>
<dbReference type="InterPro" id="IPR014720">
    <property type="entry name" value="dsRBD_dom"/>
</dbReference>
<dbReference type="PROSITE" id="PS51192">
    <property type="entry name" value="HELICASE_ATP_BIND_1"/>
    <property type="match status" value="1"/>
</dbReference>
<feature type="domain" description="Helicase ATP-binding" evidence="3">
    <location>
        <begin position="10"/>
        <end position="179"/>
    </location>
</feature>
<dbReference type="PANTHER" id="PTHR14074:SF16">
    <property type="entry name" value="ANTIVIRAL INNATE IMMUNE RESPONSE RECEPTOR RIG-I"/>
    <property type="match status" value="1"/>
</dbReference>
<dbReference type="Gene3D" id="3.30.160.20">
    <property type="match status" value="1"/>
</dbReference>
<evidence type="ECO:0000259" key="4">
    <source>
        <dbReference type="PROSITE" id="PS51194"/>
    </source>
</evidence>
<keyword evidence="2" id="KW-0067">ATP-binding</keyword>
<dbReference type="Pfam" id="PF00035">
    <property type="entry name" value="dsrm"/>
    <property type="match status" value="1"/>
</dbReference>
<evidence type="ECO:0000256" key="2">
    <source>
        <dbReference type="ARBA" id="ARBA00022840"/>
    </source>
</evidence>
<dbReference type="Gene3D" id="3.40.50.300">
    <property type="entry name" value="P-loop containing nucleotide triphosphate hydrolases"/>
    <property type="match status" value="2"/>
</dbReference>
<dbReference type="InterPro" id="IPR027417">
    <property type="entry name" value="P-loop_NTPase"/>
</dbReference>
<name>A0A7S1AC91_NOCSC</name>
<dbReference type="InterPro" id="IPR014001">
    <property type="entry name" value="Helicase_ATP-bd"/>
</dbReference>
<dbReference type="InterPro" id="IPR001650">
    <property type="entry name" value="Helicase_C-like"/>
</dbReference>
<dbReference type="Pfam" id="PF00271">
    <property type="entry name" value="Helicase_C"/>
    <property type="match status" value="1"/>
</dbReference>